<accession>A0A382NF36</accession>
<keyword evidence="1" id="KW-0808">Transferase</keyword>
<name>A0A382NF36_9ZZZZ</name>
<proteinExistence type="predicted"/>
<protein>
    <recommendedName>
        <fullName evidence="2">Transketolase N-terminal domain-containing protein</fullName>
    </recommendedName>
</protein>
<reference evidence="3" key="1">
    <citation type="submission" date="2018-05" db="EMBL/GenBank/DDBJ databases">
        <authorList>
            <person name="Lanie J.A."/>
            <person name="Ng W.-L."/>
            <person name="Kazmierczak K.M."/>
            <person name="Andrzejewski T.M."/>
            <person name="Davidsen T.M."/>
            <person name="Wayne K.J."/>
            <person name="Tettelin H."/>
            <person name="Glass J.I."/>
            <person name="Rusch D."/>
            <person name="Podicherti R."/>
            <person name="Tsui H.-C.T."/>
            <person name="Winkler M.E."/>
        </authorList>
    </citation>
    <scope>NUCLEOTIDE SEQUENCE</scope>
</reference>
<sequence>MGLNYYQIKRKVLKARKLVIQGTSSAGSGHPGGSFSMAEILGCLFYKHLKYDPKNPSWEDRDKLILSKGHASPGLFSNMA</sequence>
<gene>
    <name evidence="3" type="ORF">METZ01_LOCUS312520</name>
</gene>
<feature type="non-terminal residue" evidence="3">
    <location>
        <position position="80"/>
    </location>
</feature>
<dbReference type="InterPro" id="IPR005474">
    <property type="entry name" value="Transketolase_N"/>
</dbReference>
<dbReference type="PANTHER" id="PTHR43195">
    <property type="entry name" value="TRANSKETOLASE"/>
    <property type="match status" value="1"/>
</dbReference>
<dbReference type="EMBL" id="UINC01099978">
    <property type="protein sequence ID" value="SVC59666.1"/>
    <property type="molecule type" value="Genomic_DNA"/>
</dbReference>
<dbReference type="Pfam" id="PF00456">
    <property type="entry name" value="Transketolase_N"/>
    <property type="match status" value="1"/>
</dbReference>
<dbReference type="PANTHER" id="PTHR43195:SF1">
    <property type="entry name" value="FI06132P-RELATED"/>
    <property type="match status" value="1"/>
</dbReference>
<dbReference type="GO" id="GO:0030976">
    <property type="term" value="F:thiamine pyrophosphate binding"/>
    <property type="evidence" value="ECO:0007669"/>
    <property type="project" value="TreeGrafter"/>
</dbReference>
<dbReference type="InterPro" id="IPR029061">
    <property type="entry name" value="THDP-binding"/>
</dbReference>
<feature type="domain" description="Transketolase N-terminal" evidence="2">
    <location>
        <begin position="11"/>
        <end position="77"/>
    </location>
</feature>
<dbReference type="InterPro" id="IPR051424">
    <property type="entry name" value="Transketolase-like"/>
</dbReference>
<evidence type="ECO:0000256" key="1">
    <source>
        <dbReference type="ARBA" id="ARBA00022679"/>
    </source>
</evidence>
<dbReference type="GO" id="GO:0004802">
    <property type="term" value="F:transketolase activity"/>
    <property type="evidence" value="ECO:0007669"/>
    <property type="project" value="TreeGrafter"/>
</dbReference>
<dbReference type="SUPFAM" id="SSF52518">
    <property type="entry name" value="Thiamin diphosphate-binding fold (THDP-binding)"/>
    <property type="match status" value="1"/>
</dbReference>
<evidence type="ECO:0000313" key="3">
    <source>
        <dbReference type="EMBL" id="SVC59666.1"/>
    </source>
</evidence>
<evidence type="ECO:0000259" key="2">
    <source>
        <dbReference type="Pfam" id="PF00456"/>
    </source>
</evidence>
<dbReference type="Gene3D" id="3.40.50.970">
    <property type="match status" value="1"/>
</dbReference>
<organism evidence="3">
    <name type="scientific">marine metagenome</name>
    <dbReference type="NCBI Taxonomy" id="408172"/>
    <lineage>
        <taxon>unclassified sequences</taxon>
        <taxon>metagenomes</taxon>
        <taxon>ecological metagenomes</taxon>
    </lineage>
</organism>
<dbReference type="AlphaFoldDB" id="A0A382NF36"/>